<dbReference type="AlphaFoldDB" id="A0AAD9RQF6"/>
<dbReference type="Proteomes" id="UP001258017">
    <property type="component" value="Unassembled WGS sequence"/>
</dbReference>
<organism evidence="1 2">
    <name type="scientific">Odynerus spinipes</name>
    <dbReference type="NCBI Taxonomy" id="1348599"/>
    <lineage>
        <taxon>Eukaryota</taxon>
        <taxon>Metazoa</taxon>
        <taxon>Ecdysozoa</taxon>
        <taxon>Arthropoda</taxon>
        <taxon>Hexapoda</taxon>
        <taxon>Insecta</taxon>
        <taxon>Pterygota</taxon>
        <taxon>Neoptera</taxon>
        <taxon>Endopterygota</taxon>
        <taxon>Hymenoptera</taxon>
        <taxon>Apocrita</taxon>
        <taxon>Aculeata</taxon>
        <taxon>Vespoidea</taxon>
        <taxon>Vespidae</taxon>
        <taxon>Eumeninae</taxon>
        <taxon>Odynerus</taxon>
    </lineage>
</organism>
<dbReference type="EMBL" id="JAIFRP010000026">
    <property type="protein sequence ID" value="KAK2583992.1"/>
    <property type="molecule type" value="Genomic_DNA"/>
</dbReference>
<proteinExistence type="predicted"/>
<name>A0AAD9RQF6_9HYME</name>
<evidence type="ECO:0000313" key="1">
    <source>
        <dbReference type="EMBL" id="KAK2583992.1"/>
    </source>
</evidence>
<evidence type="ECO:0008006" key="3">
    <source>
        <dbReference type="Google" id="ProtNLM"/>
    </source>
</evidence>
<gene>
    <name evidence="1" type="ORF">KPH14_006452</name>
</gene>
<accession>A0AAD9RQF6</accession>
<sequence length="191" mass="22506">MKLITVNADKSSNICFTLNKSDIPVIEINNVIIPQREEVKYLGIILDKKLTWGKHIQETRRKMKLLTKTFYWLINKGSKLKVNLKQQIYTSPIKPIWSYGIPLWVTASRTNIKRIETLQAKILRQIRAAPWYVNNEDIRKSLQVSLVNSEVQKYSSKHKNRIENHINPTVLDCYESIIRRLKRKHPLDLIM</sequence>
<evidence type="ECO:0000313" key="2">
    <source>
        <dbReference type="Proteomes" id="UP001258017"/>
    </source>
</evidence>
<reference evidence="1" key="2">
    <citation type="journal article" date="2023" name="Commun. Biol.">
        <title>Intrasexual cuticular hydrocarbon dimorphism in a wasp sheds light on hydrocarbon biosynthesis genes in Hymenoptera.</title>
        <authorList>
            <person name="Moris V.C."/>
            <person name="Podsiadlowski L."/>
            <person name="Martin S."/>
            <person name="Oeyen J.P."/>
            <person name="Donath A."/>
            <person name="Petersen M."/>
            <person name="Wilbrandt J."/>
            <person name="Misof B."/>
            <person name="Liedtke D."/>
            <person name="Thamm M."/>
            <person name="Scheiner R."/>
            <person name="Schmitt T."/>
            <person name="Niehuis O."/>
        </authorList>
    </citation>
    <scope>NUCLEOTIDE SEQUENCE</scope>
    <source>
        <strain evidence="1">GBR_01_08_01A</strain>
    </source>
</reference>
<comment type="caution">
    <text evidence="1">The sequence shown here is derived from an EMBL/GenBank/DDBJ whole genome shotgun (WGS) entry which is preliminary data.</text>
</comment>
<reference evidence="1" key="1">
    <citation type="submission" date="2021-08" db="EMBL/GenBank/DDBJ databases">
        <authorList>
            <person name="Misof B."/>
            <person name="Oliver O."/>
            <person name="Podsiadlowski L."/>
            <person name="Donath A."/>
            <person name="Peters R."/>
            <person name="Mayer C."/>
            <person name="Rust J."/>
            <person name="Gunkel S."/>
            <person name="Lesny P."/>
            <person name="Martin S."/>
            <person name="Oeyen J.P."/>
            <person name="Petersen M."/>
            <person name="Panagiotis P."/>
            <person name="Wilbrandt J."/>
            <person name="Tanja T."/>
        </authorList>
    </citation>
    <scope>NUCLEOTIDE SEQUENCE</scope>
    <source>
        <strain evidence="1">GBR_01_08_01A</strain>
        <tissue evidence="1">Thorax + abdomen</tissue>
    </source>
</reference>
<keyword evidence="2" id="KW-1185">Reference proteome</keyword>
<protein>
    <recommendedName>
        <fullName evidence="3">RNA-directed DNA polymerase from mobile element jockey</fullName>
    </recommendedName>
</protein>